<evidence type="ECO:0000259" key="6">
    <source>
        <dbReference type="PROSITE" id="PS50011"/>
    </source>
</evidence>
<dbReference type="Proteomes" id="UP000688137">
    <property type="component" value="Unassembled WGS sequence"/>
</dbReference>
<keyword evidence="5" id="KW-0067">ATP-binding</keyword>
<organism evidence="7 8">
    <name type="scientific">Paramecium primaurelia</name>
    <dbReference type="NCBI Taxonomy" id="5886"/>
    <lineage>
        <taxon>Eukaryota</taxon>
        <taxon>Sar</taxon>
        <taxon>Alveolata</taxon>
        <taxon>Ciliophora</taxon>
        <taxon>Intramacronucleata</taxon>
        <taxon>Oligohymenophorea</taxon>
        <taxon>Peniculida</taxon>
        <taxon>Parameciidae</taxon>
        <taxon>Paramecium</taxon>
    </lineage>
</organism>
<dbReference type="PANTHER" id="PTHR24353:SF37">
    <property type="entry name" value="CAMP-DEPENDENT PROTEIN KINASE CATALYTIC SUBUNIT PRKX"/>
    <property type="match status" value="1"/>
</dbReference>
<dbReference type="GO" id="GO:0005524">
    <property type="term" value="F:ATP binding"/>
    <property type="evidence" value="ECO:0007669"/>
    <property type="project" value="UniProtKB-KW"/>
</dbReference>
<dbReference type="PANTHER" id="PTHR24353">
    <property type="entry name" value="CYCLIC NUCLEOTIDE-DEPENDENT PROTEIN KINASE"/>
    <property type="match status" value="1"/>
</dbReference>
<dbReference type="OMA" id="FNYLHEN"/>
<protein>
    <recommendedName>
        <fullName evidence="6">Protein kinase domain-containing protein</fullName>
    </recommendedName>
</protein>
<dbReference type="EMBL" id="CAJJDM010000009">
    <property type="protein sequence ID" value="CAD8048168.1"/>
    <property type="molecule type" value="Genomic_DNA"/>
</dbReference>
<name>A0A8S1JZL8_PARPR</name>
<evidence type="ECO:0000256" key="3">
    <source>
        <dbReference type="ARBA" id="ARBA00022741"/>
    </source>
</evidence>
<dbReference type="AlphaFoldDB" id="A0A8S1JZL8"/>
<evidence type="ECO:0000256" key="4">
    <source>
        <dbReference type="ARBA" id="ARBA00022777"/>
    </source>
</evidence>
<dbReference type="GO" id="GO:0005952">
    <property type="term" value="C:cAMP-dependent protein kinase complex"/>
    <property type="evidence" value="ECO:0007669"/>
    <property type="project" value="TreeGrafter"/>
</dbReference>
<feature type="domain" description="Protein kinase" evidence="6">
    <location>
        <begin position="17"/>
        <end position="270"/>
    </location>
</feature>
<dbReference type="InterPro" id="IPR000719">
    <property type="entry name" value="Prot_kinase_dom"/>
</dbReference>
<dbReference type="GO" id="GO:0004691">
    <property type="term" value="F:cAMP-dependent protein kinase activity"/>
    <property type="evidence" value="ECO:0007669"/>
    <property type="project" value="TreeGrafter"/>
</dbReference>
<gene>
    <name evidence="7" type="ORF">PPRIM_AZ9-3.1.T0120350</name>
</gene>
<keyword evidence="4" id="KW-0418">Kinase</keyword>
<evidence type="ECO:0000256" key="1">
    <source>
        <dbReference type="ARBA" id="ARBA00022527"/>
    </source>
</evidence>
<keyword evidence="3" id="KW-0547">Nucleotide-binding</keyword>
<sequence length="322" mass="37639">MKQPSPQNLQQIQVDKIQILTDIDKTHQSTVIINLIKYESQIMVQKSILLSSLQTQKQIEHLHNEKQALNELNYPSINKIIATNKDDLNIHLFLKFEKGMPLHKLLRNVGKLNTKFSTLFFIQILITFNYLHENGWLYRDLKASNVIITQEFRIKLIDFGLAKKIEKGRTSTFCGTIHSMPPEVIKNDGYEYDYSFDVYTIGILFYEMLVGKPPFGLNEQGIEQKILEGINEDQLSAIQDIKIREILKNLLSQNPEQRLSCQQLLQEDFIIQNNYIGIQKFMENEEASLDGYKSDLYDEEIYLYCTQFAFEENDSDNDDFQF</sequence>
<keyword evidence="8" id="KW-1185">Reference proteome</keyword>
<keyword evidence="1" id="KW-0723">Serine/threonine-protein kinase</keyword>
<accession>A0A8S1JZL8</accession>
<dbReference type="PROSITE" id="PS50011">
    <property type="entry name" value="PROTEIN_KINASE_DOM"/>
    <property type="match status" value="1"/>
</dbReference>
<reference evidence="7" key="1">
    <citation type="submission" date="2021-01" db="EMBL/GenBank/DDBJ databases">
        <authorList>
            <consortium name="Genoscope - CEA"/>
            <person name="William W."/>
        </authorList>
    </citation>
    <scope>NUCLEOTIDE SEQUENCE</scope>
</reference>
<evidence type="ECO:0000256" key="2">
    <source>
        <dbReference type="ARBA" id="ARBA00022679"/>
    </source>
</evidence>
<proteinExistence type="predicted"/>
<keyword evidence="2" id="KW-0808">Transferase</keyword>
<dbReference type="SMART" id="SM00220">
    <property type="entry name" value="S_TKc"/>
    <property type="match status" value="1"/>
</dbReference>
<evidence type="ECO:0000313" key="8">
    <source>
        <dbReference type="Proteomes" id="UP000688137"/>
    </source>
</evidence>
<evidence type="ECO:0000256" key="5">
    <source>
        <dbReference type="ARBA" id="ARBA00022840"/>
    </source>
</evidence>
<dbReference type="Pfam" id="PF00069">
    <property type="entry name" value="Pkinase"/>
    <property type="match status" value="1"/>
</dbReference>
<evidence type="ECO:0000313" key="7">
    <source>
        <dbReference type="EMBL" id="CAD8048168.1"/>
    </source>
</evidence>
<comment type="caution">
    <text evidence="7">The sequence shown here is derived from an EMBL/GenBank/DDBJ whole genome shotgun (WGS) entry which is preliminary data.</text>
</comment>